<dbReference type="PIRSF" id="PIRSF005572">
    <property type="entry name" value="NifS"/>
    <property type="match status" value="1"/>
</dbReference>
<comment type="similarity">
    <text evidence="2">Belongs to the class-V pyridoxal-phosphate-dependent aminotransferase family. NifS/IscS subfamily.</text>
</comment>
<dbReference type="PROSITE" id="PS00595">
    <property type="entry name" value="AA_TRANSFER_CLASS_5"/>
    <property type="match status" value="1"/>
</dbReference>
<evidence type="ECO:0000256" key="6">
    <source>
        <dbReference type="ARBA" id="ARBA00023014"/>
    </source>
</evidence>
<evidence type="ECO:0000259" key="8">
    <source>
        <dbReference type="Pfam" id="PF00266"/>
    </source>
</evidence>
<organism evidence="9 10">
    <name type="scientific">Clostridium kluyveri (strain NBRC 12016)</name>
    <dbReference type="NCBI Taxonomy" id="583346"/>
    <lineage>
        <taxon>Bacteria</taxon>
        <taxon>Bacillati</taxon>
        <taxon>Bacillota</taxon>
        <taxon>Clostridia</taxon>
        <taxon>Eubacteriales</taxon>
        <taxon>Clostridiaceae</taxon>
        <taxon>Clostridium</taxon>
    </lineage>
</organism>
<dbReference type="Proteomes" id="UP000007969">
    <property type="component" value="Chromosome"/>
</dbReference>
<dbReference type="GO" id="GO:0046872">
    <property type="term" value="F:metal ion binding"/>
    <property type="evidence" value="ECO:0007669"/>
    <property type="project" value="UniProtKB-KW"/>
</dbReference>
<dbReference type="InterPro" id="IPR000192">
    <property type="entry name" value="Aminotrans_V_dom"/>
</dbReference>
<evidence type="ECO:0000256" key="1">
    <source>
        <dbReference type="ARBA" id="ARBA00001933"/>
    </source>
</evidence>
<dbReference type="InterPro" id="IPR015421">
    <property type="entry name" value="PyrdxlP-dep_Trfase_major"/>
</dbReference>
<accession>B9DZV8</accession>
<keyword evidence="6" id="KW-0411">Iron-sulfur</keyword>
<dbReference type="SUPFAM" id="SSF53383">
    <property type="entry name" value="PLP-dependent transferases"/>
    <property type="match status" value="1"/>
</dbReference>
<dbReference type="Pfam" id="PF00266">
    <property type="entry name" value="Aminotran_5"/>
    <property type="match status" value="1"/>
</dbReference>
<dbReference type="InterPro" id="IPR020578">
    <property type="entry name" value="Aminotrans_V_PyrdxlP_BS"/>
</dbReference>
<dbReference type="Gene3D" id="3.40.640.10">
    <property type="entry name" value="Type I PLP-dependent aspartate aminotransferase-like (Major domain)"/>
    <property type="match status" value="1"/>
</dbReference>
<keyword evidence="4" id="KW-0663">Pyridoxal phosphate</keyword>
<dbReference type="InterPro" id="IPR015424">
    <property type="entry name" value="PyrdxlP-dep_Trfase"/>
</dbReference>
<dbReference type="GO" id="GO:0051536">
    <property type="term" value="F:iron-sulfur cluster binding"/>
    <property type="evidence" value="ECO:0007669"/>
    <property type="project" value="UniProtKB-KW"/>
</dbReference>
<proteinExistence type="inferred from homology"/>
<evidence type="ECO:0000313" key="9">
    <source>
        <dbReference type="EMBL" id="BAH05783.1"/>
    </source>
</evidence>
<sequence length="397" mass="44569">MIIYVILFNYFDIQKGVKTVEVYFDNGATTKPYNEVIDSMVDTMREYYGNPSSAYSLGLKAELKMKESRDVIANTINCSRDEIIFTSGGSESNNFLIKGFIEPGKHIITTKIEHSSVLNTCRQLEKQGVKVTYLNVDNRGEVDLEELDASITKETHIVSIMHTNNEIGSVQNIEYVGKYIKERNSRIKFHVDAVQGYGKYEIDVKKGNIDLLSVSGHKIHGPRGIGIAYIRKGFIPLPLICGGGQEKGFRSGTENLPAIIAFAKAAEKVCKNRKESFNKVNKLKNYFIDKLKDIPKVKINSEGDNYSPYVLSVSFVGIKGEVLLHLLEEKHIYVSTGSACSARNNEESHVLKAIGLKKEELDGTIRFSFAEDNSLEEIDYTLDVLIKSLKFLRRVGK</sequence>
<reference evidence="10" key="1">
    <citation type="submission" date="2005-09" db="EMBL/GenBank/DDBJ databases">
        <title>Complete genome sequence of Clostridium kluyveri and comparative genomics of Clostridia species.</title>
        <authorList>
            <person name="Inui M."/>
            <person name="Nonaka H."/>
            <person name="Shinoda Y."/>
            <person name="Ikenaga Y."/>
            <person name="Abe M."/>
            <person name="Naito K."/>
            <person name="Vertes A.A."/>
            <person name="Yukawa H."/>
        </authorList>
    </citation>
    <scope>NUCLEOTIDE SEQUENCE [LARGE SCALE GENOMIC DNA]</scope>
    <source>
        <strain evidence="10">NBRC 12016</strain>
    </source>
</reference>
<evidence type="ECO:0000256" key="7">
    <source>
        <dbReference type="RuleBase" id="RU004504"/>
    </source>
</evidence>
<dbReference type="HOGENOM" id="CLU_003433_0_0_9"/>
<dbReference type="AlphaFoldDB" id="B9DZV8"/>
<evidence type="ECO:0000256" key="3">
    <source>
        <dbReference type="ARBA" id="ARBA00022723"/>
    </source>
</evidence>
<dbReference type="PANTHER" id="PTHR11601">
    <property type="entry name" value="CYSTEINE DESULFURYLASE FAMILY MEMBER"/>
    <property type="match status" value="1"/>
</dbReference>
<dbReference type="EMBL" id="AP009049">
    <property type="protein sequence ID" value="BAH05783.1"/>
    <property type="molecule type" value="Genomic_DNA"/>
</dbReference>
<dbReference type="NCBIfam" id="NF002806">
    <property type="entry name" value="PRK02948.1"/>
    <property type="match status" value="1"/>
</dbReference>
<keyword evidence="5" id="KW-0408">Iron</keyword>
<feature type="domain" description="Aminotransferase class V" evidence="8">
    <location>
        <begin position="22"/>
        <end position="380"/>
    </location>
</feature>
<comment type="cofactor">
    <cofactor evidence="1 7">
        <name>pyridoxal 5'-phosphate</name>
        <dbReference type="ChEBI" id="CHEBI:597326"/>
    </cofactor>
</comment>
<protein>
    <recommendedName>
        <fullName evidence="8">Aminotransferase class V domain-containing protein</fullName>
    </recommendedName>
</protein>
<evidence type="ECO:0000256" key="4">
    <source>
        <dbReference type="ARBA" id="ARBA00022898"/>
    </source>
</evidence>
<gene>
    <name evidence="9" type="ordered locus">CKR_0732</name>
</gene>
<dbReference type="InterPro" id="IPR015422">
    <property type="entry name" value="PyrdxlP-dep_Trfase_small"/>
</dbReference>
<dbReference type="InterPro" id="IPR016454">
    <property type="entry name" value="Cysteine_dSase"/>
</dbReference>
<dbReference type="Gene3D" id="3.90.1150.10">
    <property type="entry name" value="Aspartate Aminotransferase, domain 1"/>
    <property type="match status" value="1"/>
</dbReference>
<name>B9DZV8_CLOK1</name>
<evidence type="ECO:0000313" key="10">
    <source>
        <dbReference type="Proteomes" id="UP000007969"/>
    </source>
</evidence>
<keyword evidence="3" id="KW-0479">Metal-binding</keyword>
<dbReference type="Gene3D" id="1.10.260.50">
    <property type="match status" value="1"/>
</dbReference>
<dbReference type="PANTHER" id="PTHR11601:SF50">
    <property type="entry name" value="CYSTEINE DESULFURASE ISCS 2-RELATED"/>
    <property type="match status" value="1"/>
</dbReference>
<evidence type="ECO:0000256" key="5">
    <source>
        <dbReference type="ARBA" id="ARBA00023004"/>
    </source>
</evidence>
<dbReference type="GO" id="GO:0003824">
    <property type="term" value="F:catalytic activity"/>
    <property type="evidence" value="ECO:0007669"/>
    <property type="project" value="UniProtKB-ARBA"/>
</dbReference>
<dbReference type="KEGG" id="ckr:CKR_0732"/>
<evidence type="ECO:0000256" key="2">
    <source>
        <dbReference type="ARBA" id="ARBA00006490"/>
    </source>
</evidence>